<protein>
    <submittedName>
        <fullName evidence="1">Uncharacterized protein</fullName>
    </submittedName>
</protein>
<reference evidence="1" key="2">
    <citation type="journal article" date="2007" name="Science">
        <title>Draft genome sequence of the sexually transmitted pathogen Trichomonas vaginalis.</title>
        <authorList>
            <person name="Carlton J.M."/>
            <person name="Hirt R.P."/>
            <person name="Silva J.C."/>
            <person name="Delcher A.L."/>
            <person name="Schatz M."/>
            <person name="Zhao Q."/>
            <person name="Wortman J.R."/>
            <person name="Bidwell S.L."/>
            <person name="Alsmark U.C.M."/>
            <person name="Besteiro S."/>
            <person name="Sicheritz-Ponten T."/>
            <person name="Noel C.J."/>
            <person name="Dacks J.B."/>
            <person name="Foster P.G."/>
            <person name="Simillion C."/>
            <person name="Van de Peer Y."/>
            <person name="Miranda-Saavedra D."/>
            <person name="Barton G.J."/>
            <person name="Westrop G.D."/>
            <person name="Mueller S."/>
            <person name="Dessi D."/>
            <person name="Fiori P.L."/>
            <person name="Ren Q."/>
            <person name="Paulsen I."/>
            <person name="Zhang H."/>
            <person name="Bastida-Corcuera F.D."/>
            <person name="Simoes-Barbosa A."/>
            <person name="Brown M.T."/>
            <person name="Hayes R.D."/>
            <person name="Mukherjee M."/>
            <person name="Okumura C.Y."/>
            <person name="Schneider R."/>
            <person name="Smith A.J."/>
            <person name="Vanacova S."/>
            <person name="Villalvazo M."/>
            <person name="Haas B.J."/>
            <person name="Pertea M."/>
            <person name="Feldblyum T.V."/>
            <person name="Utterback T.R."/>
            <person name="Shu C.L."/>
            <person name="Osoegawa K."/>
            <person name="de Jong P.J."/>
            <person name="Hrdy I."/>
            <person name="Horvathova L."/>
            <person name="Zubacova Z."/>
            <person name="Dolezal P."/>
            <person name="Malik S.B."/>
            <person name="Logsdon J.M. Jr."/>
            <person name="Henze K."/>
            <person name="Gupta A."/>
            <person name="Wang C.C."/>
            <person name="Dunne R.L."/>
            <person name="Upcroft J.A."/>
            <person name="Upcroft P."/>
            <person name="White O."/>
            <person name="Salzberg S.L."/>
            <person name="Tang P."/>
            <person name="Chiu C.-H."/>
            <person name="Lee Y.-S."/>
            <person name="Embley T.M."/>
            <person name="Coombs G.H."/>
            <person name="Mottram J.C."/>
            <person name="Tachezy J."/>
            <person name="Fraser-Liggett C.M."/>
            <person name="Johnson P.J."/>
        </authorList>
    </citation>
    <scope>NUCLEOTIDE SEQUENCE [LARGE SCALE GENOMIC DNA]</scope>
    <source>
        <strain evidence="1">G3</strain>
    </source>
</reference>
<reference evidence="1" key="1">
    <citation type="submission" date="2006-10" db="EMBL/GenBank/DDBJ databases">
        <authorList>
            <person name="Amadeo P."/>
            <person name="Zhao Q."/>
            <person name="Wortman J."/>
            <person name="Fraser-Liggett C."/>
            <person name="Carlton J."/>
        </authorList>
    </citation>
    <scope>NUCLEOTIDE SEQUENCE</scope>
    <source>
        <strain evidence="1">G3</strain>
    </source>
</reference>
<name>A2GAT2_TRIV3</name>
<accession>A2GAT2</accession>
<dbReference type="VEuPathDB" id="TrichDB:TVAG_346380"/>
<dbReference type="EMBL" id="DS114846">
    <property type="protein sequence ID" value="EAX85733.1"/>
    <property type="molecule type" value="Genomic_DNA"/>
</dbReference>
<organism evidence="1 2">
    <name type="scientific">Trichomonas vaginalis (strain ATCC PRA-98 / G3)</name>
    <dbReference type="NCBI Taxonomy" id="412133"/>
    <lineage>
        <taxon>Eukaryota</taxon>
        <taxon>Metamonada</taxon>
        <taxon>Parabasalia</taxon>
        <taxon>Trichomonadida</taxon>
        <taxon>Trichomonadidae</taxon>
        <taxon>Trichomonas</taxon>
    </lineage>
</organism>
<evidence type="ECO:0000313" key="2">
    <source>
        <dbReference type="Proteomes" id="UP000001542"/>
    </source>
</evidence>
<dbReference type="AlphaFoldDB" id="A2GAT2"/>
<gene>
    <name evidence="1" type="ORF">TVAG_346380</name>
</gene>
<dbReference type="Proteomes" id="UP000001542">
    <property type="component" value="Unassembled WGS sequence"/>
</dbReference>
<sequence length="449" mass="52801">MTSKQVILIQKPHDEELQEYFSKSDLKFTSFFVEKVCNCKTLIEFLNASICAPDIFIKKSIMRKLIHEFRFRGKSFMFADISNSNVDLNDHDYILFCNKYDFYGYISKDQKKISQSPLSINAIIKEIFPSSKIQIKPWKDFRFGIKNAFYVRWLYFTEKAPPDFLNNDLYSFIHDIYINCINIDRQISEYLVAIDAINNKNPVSIYSSNKFLGLLINWYKNQSTLPFPLYYKTSDQPDLILESKSTKAVSVSNEKEQYVFKGVKIEKPNVSSFKHKKVVELNVHKPTITPLNLRKSDEIVKSPPKEEQTTSNNTNDLSLVYLISEGYNLMIRQDGYPCFCPAYVSKTQPIKIKVLDAKFKPINHRIQFYCYQTPKYSFSDETKESNIYIDEYSSNISLTIYFTDEFYTNLFFNFQIIEDLSYYTQPEKYSILCLNQSQIWISDNTQIKQ</sequence>
<proteinExistence type="predicted"/>
<keyword evidence="2" id="KW-1185">Reference proteome</keyword>
<dbReference type="VEuPathDB" id="TrichDB:TVAGG3_0411770"/>
<evidence type="ECO:0000313" key="1">
    <source>
        <dbReference type="EMBL" id="EAX85733.1"/>
    </source>
</evidence>
<dbReference type="InParanoid" id="A2GAT2"/>